<accession>A0AAE1W0A8</accession>
<evidence type="ECO:0000313" key="3">
    <source>
        <dbReference type="EMBL" id="KAK4382614.1"/>
    </source>
</evidence>
<evidence type="ECO:0000313" key="4">
    <source>
        <dbReference type="Proteomes" id="UP001289374"/>
    </source>
</evidence>
<feature type="transmembrane region" description="Helical" evidence="1">
    <location>
        <begin position="77"/>
        <end position="97"/>
    </location>
</feature>
<gene>
    <name evidence="3" type="ORF">Sango_2856100</name>
</gene>
<proteinExistence type="predicted"/>
<protein>
    <recommendedName>
        <fullName evidence="2">Reverse transcriptase domain-containing protein</fullName>
    </recommendedName>
</protein>
<evidence type="ECO:0000259" key="2">
    <source>
        <dbReference type="PROSITE" id="PS50878"/>
    </source>
</evidence>
<comment type="caution">
    <text evidence="3">The sequence shown here is derived from an EMBL/GenBank/DDBJ whole genome shotgun (WGS) entry which is preliminary data.</text>
</comment>
<organism evidence="3 4">
    <name type="scientific">Sesamum angolense</name>
    <dbReference type="NCBI Taxonomy" id="2727404"/>
    <lineage>
        <taxon>Eukaryota</taxon>
        <taxon>Viridiplantae</taxon>
        <taxon>Streptophyta</taxon>
        <taxon>Embryophyta</taxon>
        <taxon>Tracheophyta</taxon>
        <taxon>Spermatophyta</taxon>
        <taxon>Magnoliopsida</taxon>
        <taxon>eudicotyledons</taxon>
        <taxon>Gunneridae</taxon>
        <taxon>Pentapetalae</taxon>
        <taxon>asterids</taxon>
        <taxon>lamiids</taxon>
        <taxon>Lamiales</taxon>
        <taxon>Pedaliaceae</taxon>
        <taxon>Sesamum</taxon>
    </lineage>
</organism>
<sequence length="209" mass="23996">MLTKRLKPIIHHIVSESQSAFIHVQLDNVLVSYELNHYLEYKTWGSVGYTALKLDLSEAYNRMEWSFLERVLAKLGFHPHFIFLIYLCVSIVSYSFLIDGQKFGHLHPQCDLYKGDSLSPYLFLFYAEALSHLLSTTKANGELQGVPISRHDPRVLHLLFADNTLIFCQATKDAMHCVGWTLKVFEESGLMVNFDKSSLAFSWNTSDEI</sequence>
<dbReference type="Pfam" id="PF00078">
    <property type="entry name" value="RVT_1"/>
    <property type="match status" value="1"/>
</dbReference>
<evidence type="ECO:0000256" key="1">
    <source>
        <dbReference type="SAM" id="Phobius"/>
    </source>
</evidence>
<keyword evidence="1" id="KW-0812">Transmembrane</keyword>
<dbReference type="InterPro" id="IPR000477">
    <property type="entry name" value="RT_dom"/>
</dbReference>
<reference evidence="3" key="1">
    <citation type="submission" date="2020-06" db="EMBL/GenBank/DDBJ databases">
        <authorList>
            <person name="Li T."/>
            <person name="Hu X."/>
            <person name="Zhang T."/>
            <person name="Song X."/>
            <person name="Zhang H."/>
            <person name="Dai N."/>
            <person name="Sheng W."/>
            <person name="Hou X."/>
            <person name="Wei L."/>
        </authorList>
    </citation>
    <scope>NUCLEOTIDE SEQUENCE</scope>
    <source>
        <strain evidence="3">K16</strain>
        <tissue evidence="3">Leaf</tissue>
    </source>
</reference>
<keyword evidence="4" id="KW-1185">Reference proteome</keyword>
<dbReference type="PANTHER" id="PTHR46890:SF48">
    <property type="entry name" value="RNA-DIRECTED DNA POLYMERASE"/>
    <property type="match status" value="1"/>
</dbReference>
<dbReference type="PROSITE" id="PS50878">
    <property type="entry name" value="RT_POL"/>
    <property type="match status" value="1"/>
</dbReference>
<dbReference type="Proteomes" id="UP001289374">
    <property type="component" value="Unassembled WGS sequence"/>
</dbReference>
<keyword evidence="1" id="KW-1133">Transmembrane helix</keyword>
<dbReference type="EMBL" id="JACGWL010000667">
    <property type="protein sequence ID" value="KAK4382614.1"/>
    <property type="molecule type" value="Genomic_DNA"/>
</dbReference>
<feature type="domain" description="Reverse transcriptase" evidence="2">
    <location>
        <begin position="1"/>
        <end position="209"/>
    </location>
</feature>
<dbReference type="AlphaFoldDB" id="A0AAE1W0A8"/>
<reference evidence="3" key="2">
    <citation type="journal article" date="2024" name="Plant">
        <title>Genomic evolution and insights into agronomic trait innovations of Sesamum species.</title>
        <authorList>
            <person name="Miao H."/>
            <person name="Wang L."/>
            <person name="Qu L."/>
            <person name="Liu H."/>
            <person name="Sun Y."/>
            <person name="Le M."/>
            <person name="Wang Q."/>
            <person name="Wei S."/>
            <person name="Zheng Y."/>
            <person name="Lin W."/>
            <person name="Duan Y."/>
            <person name="Cao H."/>
            <person name="Xiong S."/>
            <person name="Wang X."/>
            <person name="Wei L."/>
            <person name="Li C."/>
            <person name="Ma Q."/>
            <person name="Ju M."/>
            <person name="Zhao R."/>
            <person name="Li G."/>
            <person name="Mu C."/>
            <person name="Tian Q."/>
            <person name="Mei H."/>
            <person name="Zhang T."/>
            <person name="Gao T."/>
            <person name="Zhang H."/>
        </authorList>
    </citation>
    <scope>NUCLEOTIDE SEQUENCE</scope>
    <source>
        <strain evidence="3">K16</strain>
    </source>
</reference>
<name>A0AAE1W0A8_9LAMI</name>
<dbReference type="PANTHER" id="PTHR46890">
    <property type="entry name" value="NON-LTR RETROLELEMENT REVERSE TRANSCRIPTASE-LIKE PROTEIN-RELATED"/>
    <property type="match status" value="1"/>
</dbReference>
<keyword evidence="1" id="KW-0472">Membrane</keyword>
<dbReference type="InterPro" id="IPR052343">
    <property type="entry name" value="Retrotransposon-Effector_Assoc"/>
</dbReference>